<evidence type="ECO:0000256" key="2">
    <source>
        <dbReference type="SAM" id="SignalP"/>
    </source>
</evidence>
<dbReference type="InterPro" id="IPR036785">
    <property type="entry name" value="YkyA-like_sf"/>
</dbReference>
<evidence type="ECO:0000313" key="3">
    <source>
        <dbReference type="EMBL" id="TCP69035.1"/>
    </source>
</evidence>
<dbReference type="EMBL" id="SLXV01000014">
    <property type="protein sequence ID" value="TCP69035.1"/>
    <property type="molecule type" value="Genomic_DNA"/>
</dbReference>
<feature type="signal peptide" evidence="2">
    <location>
        <begin position="1"/>
        <end position="20"/>
    </location>
</feature>
<dbReference type="AlphaFoldDB" id="A0A4R2SD34"/>
<evidence type="ECO:0000313" key="4">
    <source>
        <dbReference type="Proteomes" id="UP000294746"/>
    </source>
</evidence>
<reference evidence="3 4" key="1">
    <citation type="submission" date="2019-03" db="EMBL/GenBank/DDBJ databases">
        <title>Genomic Encyclopedia of Type Strains, Phase IV (KMG-IV): sequencing the most valuable type-strain genomes for metagenomic binning, comparative biology and taxonomic classification.</title>
        <authorList>
            <person name="Goeker M."/>
        </authorList>
    </citation>
    <scope>NUCLEOTIDE SEQUENCE [LARGE SCALE GENOMIC DNA]</scope>
    <source>
        <strain evidence="3 4">DSM 46831</strain>
    </source>
</reference>
<name>A0A4R2SD34_9BACL</name>
<keyword evidence="4" id="KW-1185">Reference proteome</keyword>
<dbReference type="Gene3D" id="1.20.120.570">
    <property type="entry name" value="YkyA-like"/>
    <property type="match status" value="1"/>
</dbReference>
<comment type="caution">
    <text evidence="3">The sequence shown here is derived from an EMBL/GenBank/DDBJ whole genome shotgun (WGS) entry which is preliminary data.</text>
</comment>
<proteinExistence type="predicted"/>
<sequence>MKKFLAIMLSLVLLSGCSLFSDSVNVNEIGKEMNKTISKFNENEQKFVKLNSLSTEIGSVMLSLQKTGLNQDSIKQMNDKHTEMMKLLAEYKTGVQQLSEELPANQKKVDKIKKEQLKKLGDTLLANLKSLLDSKLKMIEITEKSLANQEEVLKSVASKKELSSKIEEEMTKLEGEYLSVTNETLQKTNAYNKSLQEFIGAVDKK</sequence>
<keyword evidence="1" id="KW-0175">Coiled coil</keyword>
<dbReference type="RefSeq" id="WP_131848593.1">
    <property type="nucleotide sequence ID" value="NZ_SLXV01000014.1"/>
</dbReference>
<protein>
    <submittedName>
        <fullName evidence="3">Putative cell-wall binding lipoprotein</fullName>
    </submittedName>
</protein>
<keyword evidence="3" id="KW-0449">Lipoprotein</keyword>
<accession>A0A4R2SD34</accession>
<dbReference type="PROSITE" id="PS51257">
    <property type="entry name" value="PROKAR_LIPOPROTEIN"/>
    <property type="match status" value="1"/>
</dbReference>
<keyword evidence="2" id="KW-0732">Signal</keyword>
<feature type="coiled-coil region" evidence="1">
    <location>
        <begin position="156"/>
        <end position="183"/>
    </location>
</feature>
<dbReference type="Proteomes" id="UP000294746">
    <property type="component" value="Unassembled WGS sequence"/>
</dbReference>
<feature type="chain" id="PRO_5020239631" evidence="2">
    <location>
        <begin position="21"/>
        <end position="205"/>
    </location>
</feature>
<dbReference type="SUPFAM" id="SSF140423">
    <property type="entry name" value="MW0975(SA0943)-like"/>
    <property type="match status" value="1"/>
</dbReference>
<organism evidence="3 4">
    <name type="scientific">Baia soyae</name>
    <dbReference type="NCBI Taxonomy" id="1544746"/>
    <lineage>
        <taxon>Bacteria</taxon>
        <taxon>Bacillati</taxon>
        <taxon>Bacillota</taxon>
        <taxon>Bacilli</taxon>
        <taxon>Bacillales</taxon>
        <taxon>Thermoactinomycetaceae</taxon>
        <taxon>Baia</taxon>
    </lineage>
</organism>
<gene>
    <name evidence="3" type="ORF">EDD57_11415</name>
</gene>
<dbReference type="OrthoDB" id="2991389at2"/>
<evidence type="ECO:0000256" key="1">
    <source>
        <dbReference type="SAM" id="Coils"/>
    </source>
</evidence>